<keyword evidence="2" id="KW-1185">Reference proteome</keyword>
<name>A0A942YTN4_9BACI</name>
<dbReference type="AlphaFoldDB" id="A0A942YTN4"/>
<organism evidence="1 2">
    <name type="scientific">Neobacillus rhizophilus</name>
    <dbReference type="NCBI Taxonomy" id="2833579"/>
    <lineage>
        <taxon>Bacteria</taxon>
        <taxon>Bacillati</taxon>
        <taxon>Bacillota</taxon>
        <taxon>Bacilli</taxon>
        <taxon>Bacillales</taxon>
        <taxon>Bacillaceae</taxon>
        <taxon>Neobacillus</taxon>
    </lineage>
</organism>
<reference evidence="1" key="1">
    <citation type="submission" date="2021-05" db="EMBL/GenBank/DDBJ databases">
        <title>Novel Bacillus species.</title>
        <authorList>
            <person name="Liu G."/>
        </authorList>
    </citation>
    <scope>NUCLEOTIDE SEQUENCE</scope>
    <source>
        <strain evidence="1">FJAT-49825</strain>
    </source>
</reference>
<gene>
    <name evidence="1" type="ORF">KHA99_07745</name>
</gene>
<dbReference type="EMBL" id="JAGYPF010000001">
    <property type="protein sequence ID" value="MBS4212354.1"/>
    <property type="molecule type" value="Genomic_DNA"/>
</dbReference>
<dbReference type="Proteomes" id="UP000679749">
    <property type="component" value="Unassembled WGS sequence"/>
</dbReference>
<protein>
    <submittedName>
        <fullName evidence="1">Uncharacterized protein</fullName>
    </submittedName>
</protein>
<dbReference type="RefSeq" id="WP_213116807.1">
    <property type="nucleotide sequence ID" value="NZ_JAGYPF010000001.1"/>
</dbReference>
<sequence length="72" mass="8358">MDVVQEATYQARFDLGLQVNDVTQKGGKLVIDYQLTGLPKNLSQGKLETINHNLEYLFWLVDKEYLTKWIVN</sequence>
<comment type="caution">
    <text evidence="1">The sequence shown here is derived from an EMBL/GenBank/DDBJ whole genome shotgun (WGS) entry which is preliminary data.</text>
</comment>
<evidence type="ECO:0000313" key="1">
    <source>
        <dbReference type="EMBL" id="MBS4212354.1"/>
    </source>
</evidence>
<evidence type="ECO:0000313" key="2">
    <source>
        <dbReference type="Proteomes" id="UP000679749"/>
    </source>
</evidence>
<accession>A0A942YTN4</accession>
<proteinExistence type="predicted"/>